<feature type="domain" description="Mycothiol-dependent maleylpyruvate isomerase metal-binding" evidence="2">
    <location>
        <begin position="19"/>
        <end position="136"/>
    </location>
</feature>
<dbReference type="EMBL" id="BAAASD010000034">
    <property type="protein sequence ID" value="GAA2362527.1"/>
    <property type="molecule type" value="Genomic_DNA"/>
</dbReference>
<dbReference type="NCBIfam" id="TIGR03086">
    <property type="entry name" value="TIGR03086 family metal-binding protein"/>
    <property type="match status" value="1"/>
</dbReference>
<evidence type="ECO:0000313" key="4">
    <source>
        <dbReference type="Proteomes" id="UP001500253"/>
    </source>
</evidence>
<dbReference type="InterPro" id="IPR017520">
    <property type="entry name" value="CHP03086"/>
</dbReference>
<dbReference type="InterPro" id="IPR024344">
    <property type="entry name" value="MDMPI_metal-binding"/>
</dbReference>
<accession>A0ABN3GVP2</accession>
<gene>
    <name evidence="3" type="ORF">GCM10010246_62040</name>
</gene>
<sequence>MNVRELDIQELDRRALALTGGIVAQVKDDQLPLPTPCPDWTLHGLLRHLVSQNEGFAAAARGAGGSLSVWRDGDLGNDPRAAYDASAALVGEAFAEAGVLERPFALAEVRDGGSFPGRVAIGFHVLDYVVHAWDVAATIGAPWEPGEELTAAALLIAERVPDEGRGPGAAFERRAPSPDGAPPHHRLLALLGRDPHWAGGPC</sequence>
<evidence type="ECO:0000259" key="2">
    <source>
        <dbReference type="Pfam" id="PF11716"/>
    </source>
</evidence>
<dbReference type="Gene3D" id="1.20.120.450">
    <property type="entry name" value="dinb family like domain"/>
    <property type="match status" value="1"/>
</dbReference>
<comment type="caution">
    <text evidence="3">The sequence shown here is derived from an EMBL/GenBank/DDBJ whole genome shotgun (WGS) entry which is preliminary data.</text>
</comment>
<keyword evidence="4" id="KW-1185">Reference proteome</keyword>
<protein>
    <submittedName>
        <fullName evidence="3">TIGR03086 family metal-binding protein</fullName>
    </submittedName>
</protein>
<feature type="region of interest" description="Disordered" evidence="1">
    <location>
        <begin position="165"/>
        <end position="185"/>
    </location>
</feature>
<proteinExistence type="predicted"/>
<dbReference type="InterPro" id="IPR017517">
    <property type="entry name" value="Maleyloyr_isom"/>
</dbReference>
<organism evidence="3 4">
    <name type="scientific">Streptomyces cuspidosporus</name>
    <dbReference type="NCBI Taxonomy" id="66882"/>
    <lineage>
        <taxon>Bacteria</taxon>
        <taxon>Bacillati</taxon>
        <taxon>Actinomycetota</taxon>
        <taxon>Actinomycetes</taxon>
        <taxon>Kitasatosporales</taxon>
        <taxon>Streptomycetaceae</taxon>
        <taxon>Streptomyces</taxon>
    </lineage>
</organism>
<dbReference type="Pfam" id="PF11716">
    <property type="entry name" value="MDMPI_N"/>
    <property type="match status" value="1"/>
</dbReference>
<dbReference type="RefSeq" id="WP_346177652.1">
    <property type="nucleotide sequence ID" value="NZ_BAAASD010000034.1"/>
</dbReference>
<name>A0ABN3GVP2_9ACTN</name>
<evidence type="ECO:0000256" key="1">
    <source>
        <dbReference type="SAM" id="MobiDB-lite"/>
    </source>
</evidence>
<dbReference type="Proteomes" id="UP001500253">
    <property type="component" value="Unassembled WGS sequence"/>
</dbReference>
<dbReference type="SUPFAM" id="SSF109854">
    <property type="entry name" value="DinB/YfiT-like putative metalloenzymes"/>
    <property type="match status" value="1"/>
</dbReference>
<evidence type="ECO:0000313" key="3">
    <source>
        <dbReference type="EMBL" id="GAA2362527.1"/>
    </source>
</evidence>
<feature type="compositionally biased region" description="Basic and acidic residues" evidence="1">
    <location>
        <begin position="165"/>
        <end position="176"/>
    </location>
</feature>
<dbReference type="NCBIfam" id="TIGR03083">
    <property type="entry name" value="maleylpyruvate isomerase family mycothiol-dependent enzyme"/>
    <property type="match status" value="1"/>
</dbReference>
<dbReference type="InterPro" id="IPR034660">
    <property type="entry name" value="DinB/YfiT-like"/>
</dbReference>
<reference evidence="3 4" key="1">
    <citation type="journal article" date="2019" name="Int. J. Syst. Evol. Microbiol.">
        <title>The Global Catalogue of Microorganisms (GCM) 10K type strain sequencing project: providing services to taxonomists for standard genome sequencing and annotation.</title>
        <authorList>
            <consortium name="The Broad Institute Genomics Platform"/>
            <consortium name="The Broad Institute Genome Sequencing Center for Infectious Disease"/>
            <person name="Wu L."/>
            <person name="Ma J."/>
        </authorList>
    </citation>
    <scope>NUCLEOTIDE SEQUENCE [LARGE SCALE GENOMIC DNA]</scope>
    <source>
        <strain evidence="3 4">JCM 4316</strain>
    </source>
</reference>